<dbReference type="InterPro" id="IPR002401">
    <property type="entry name" value="Cyt_P450_E_grp-I"/>
</dbReference>
<evidence type="ECO:0000256" key="8">
    <source>
        <dbReference type="SAM" id="Coils"/>
    </source>
</evidence>
<evidence type="ECO:0000256" key="6">
    <source>
        <dbReference type="ARBA" id="ARBA00023136"/>
    </source>
</evidence>
<feature type="coiled-coil region" evidence="8">
    <location>
        <begin position="1301"/>
        <end position="1335"/>
    </location>
</feature>
<organism evidence="10 11">
    <name type="scientific">Ananas comosus</name>
    <name type="common">Pineapple</name>
    <name type="synonym">Ananas ananas</name>
    <dbReference type="NCBI Taxonomy" id="4615"/>
    <lineage>
        <taxon>Eukaryota</taxon>
        <taxon>Viridiplantae</taxon>
        <taxon>Streptophyta</taxon>
        <taxon>Embryophyta</taxon>
        <taxon>Tracheophyta</taxon>
        <taxon>Spermatophyta</taxon>
        <taxon>Magnoliopsida</taxon>
        <taxon>Liliopsida</taxon>
        <taxon>Poales</taxon>
        <taxon>Bromeliaceae</taxon>
        <taxon>Bromelioideae</taxon>
        <taxon>Ananas</taxon>
    </lineage>
</organism>
<dbReference type="GO" id="GO:0020037">
    <property type="term" value="F:heme binding"/>
    <property type="evidence" value="ECO:0007669"/>
    <property type="project" value="InterPro"/>
</dbReference>
<evidence type="ECO:0000256" key="3">
    <source>
        <dbReference type="ARBA" id="ARBA00022723"/>
    </source>
</evidence>
<comment type="subcellular location">
    <subcellularLocation>
        <location evidence="1">Membrane</location>
    </subcellularLocation>
</comment>
<dbReference type="InterPro" id="IPR001128">
    <property type="entry name" value="Cyt_P450"/>
</dbReference>
<dbReference type="GO" id="GO:0016020">
    <property type="term" value="C:membrane"/>
    <property type="evidence" value="ECO:0007669"/>
    <property type="project" value="UniProtKB-SubCell"/>
</dbReference>
<evidence type="ECO:0000256" key="4">
    <source>
        <dbReference type="ARBA" id="ARBA00023002"/>
    </source>
</evidence>
<reference evidence="10 11" key="1">
    <citation type="journal article" date="2016" name="DNA Res.">
        <title>The draft genome of MD-2 pineapple using hybrid error correction of long reads.</title>
        <authorList>
            <person name="Redwan R.M."/>
            <person name="Saidin A."/>
            <person name="Kumar S.V."/>
        </authorList>
    </citation>
    <scope>NUCLEOTIDE SEQUENCE [LARGE SCALE GENOMIC DNA]</scope>
    <source>
        <strain evidence="11">cv. MD2</strain>
        <tissue evidence="10">Leaf</tissue>
    </source>
</reference>
<evidence type="ECO:0000256" key="1">
    <source>
        <dbReference type="ARBA" id="ARBA00004370"/>
    </source>
</evidence>
<evidence type="ECO:0000256" key="7">
    <source>
        <dbReference type="PIRSR" id="PIRSR602401-1"/>
    </source>
</evidence>
<dbReference type="PANTHER" id="PTHR47947:SF3">
    <property type="entry name" value="CYTOCHROME P450 81D1-LIKE"/>
    <property type="match status" value="1"/>
</dbReference>
<evidence type="ECO:0000256" key="5">
    <source>
        <dbReference type="ARBA" id="ARBA00023004"/>
    </source>
</evidence>
<feature type="chain" id="PRO_5008508560" evidence="9">
    <location>
        <begin position="26"/>
        <end position="1588"/>
    </location>
</feature>
<evidence type="ECO:0000256" key="2">
    <source>
        <dbReference type="ARBA" id="ARBA00022617"/>
    </source>
</evidence>
<dbReference type="Pfam" id="PF00067">
    <property type="entry name" value="p450"/>
    <property type="match status" value="4"/>
</dbReference>
<evidence type="ECO:0000313" key="10">
    <source>
        <dbReference type="EMBL" id="OAY84028.1"/>
    </source>
</evidence>
<evidence type="ECO:0000313" key="11">
    <source>
        <dbReference type="Proteomes" id="UP000092600"/>
    </source>
</evidence>
<evidence type="ECO:0000256" key="9">
    <source>
        <dbReference type="SAM" id="SignalP"/>
    </source>
</evidence>
<dbReference type="CDD" id="cd20653">
    <property type="entry name" value="CYP81"/>
    <property type="match status" value="3"/>
</dbReference>
<accession>A0A199W4B6</accession>
<dbReference type="STRING" id="4615.A0A199W4B6"/>
<sequence length="1588" mass="178189">METFTNYLSLLVAVLLILIIKFSFASGKNNNKKLPPSPPSLPIIGHLHLVKHPLHRGLAAISARYGPVLLLRFGSRRVLVVSSRAAAEQCFSANNDVAFANRPQLPSLKLLTNGFTTLGFANYGPLWRNLRRIAAGEVLSAHRLTASAASRAEEVRGLVKRMFLDWKAQNKDNETWFTKVDMKTWLFDLALNVMLRMIAGERYTHTNRGEGAAGSDTAKRFRAMVEETFLVLDSTSNLGDFVPIFRWLDIGGAEKRMRRVVKERGELSQAMVDEKRRESGEEEKEKTMIGDLLSSQMQDPDFYSDDNIKRLAVSLLSAGTDTTSNTLEWAMSLLLNNPEALRKAAAEIDARVGTDRLVEESDVANLPYLRCVVTETLRLYPGGPLLVPHESATELTIANYVVPQGTMLLVNAYAIHRDPAVWREPAKFKPERFEIGKEEKGWMIPFGMGRRRCPGEGLATREASLALATMIQCFEWRRTGEEEVDMTEGMGLTLPKASPLEALAEQCFSAATDVAFANRPLLPTSPTTTLRWRSPAEVLSTHRLTACAAFRTEEVRGMARRIFSDWNADKCTYSTTTTTITMETFTSYLSLSIAVLLILIIKFSFASAKNNNKKLPPSPPSLPIIGHLHLVKRPLHHGLATISVRYGPVLLLRFGSRRVLVVSSRAAAEECFSTDNDVAFANRPRVPSLKLFTNGFTLLPFANYGPLWRNLRRIATGEVLSAHRLTASAASRAEELRGLVKRMFLDWKAQNKSDESSFTKVEMKSRLFDLALNVMMRMIAGRKYTFSQGEGVGGSEAAKRFRMMVEETFLLIDSTSNLGDSLPMLRWFDIGGAEKRMRKLLKEREELSQKIVDEKRRESEEEIQKEQTMIGDLLESQKQDPDFYTDETIEALAFSLLAGGTDTTSNTIEWTMSLLLNNPEALRKAATEIDARVGTDHLVEESDIANLPYLHCIITEALRLYPGGALLIPHESATELTIANYTVPQGTMLLVNAYAIHRDPAVWREPTKFKPERFEAGREEKGWMIPFGMGRRRCPGEGLATREASLALATMIQCFEWKRVGEEEVDMTEGMGLTLPKALPLEALKLPPSPPSLPIVGHLHLLKRPLHRGLAAITDHHGPVLLLRLGSRPVLVVASRGAAEQCFSAANDVAFANRPRLPSMKYLTHDYTTLAFANYGPLWRNLRRIATAEVLSTHRLTACAAFRTEEVRGIARRIFSDWNANKNDESSSFTKVEMKSRLFDLALNVMMRMIAGRKYTFSQGEGVGGSEAAKRFREMVEETFLLADSASNLGDFLPMLRWFDIGGAEKRMRKLLKEREELSQKIVDEKRRESEEEIKKEQTMIGDLLESQKQDPDFYTDETIKALAFVSLSLFSFFVCIFLKNYDYSLLSAGTDTTSNTIEWAMSLLLNNPEVLRKAATEIDVRVGTDRLVEESDIANLPYLRCVFTETLRLYPGGPLLVPHESATELTIANYTVPQGTMLLVNAYAIHRDPAVWREPTKFKPERFEAGREEKGWMIPFGMGRRRCPGEGLATREASLLLATMIQCFEWKRVGEEEVDMTEGMGLTLPKALPLEALVRPRPNMIDLLSKL</sequence>
<dbReference type="GO" id="GO:0005506">
    <property type="term" value="F:iron ion binding"/>
    <property type="evidence" value="ECO:0007669"/>
    <property type="project" value="InterPro"/>
</dbReference>
<dbReference type="EMBL" id="LSRQ01000277">
    <property type="protein sequence ID" value="OAY84028.1"/>
    <property type="molecule type" value="Genomic_DNA"/>
</dbReference>
<dbReference type="PANTHER" id="PTHR47947">
    <property type="entry name" value="CYTOCHROME P450 82C3-RELATED"/>
    <property type="match status" value="1"/>
</dbReference>
<dbReference type="PRINTS" id="PR00463">
    <property type="entry name" value="EP450I"/>
</dbReference>
<keyword evidence="6" id="KW-0472">Membrane</keyword>
<keyword evidence="5 7" id="KW-0408">Iron</keyword>
<keyword evidence="2 7" id="KW-0349">Heme</keyword>
<dbReference type="GO" id="GO:0004497">
    <property type="term" value="F:monooxygenase activity"/>
    <property type="evidence" value="ECO:0007669"/>
    <property type="project" value="InterPro"/>
</dbReference>
<keyword evidence="4" id="KW-0560">Oxidoreductase</keyword>
<dbReference type="PRINTS" id="PR00385">
    <property type="entry name" value="P450"/>
</dbReference>
<dbReference type="InterPro" id="IPR050651">
    <property type="entry name" value="Plant_Cytochrome_P450_Monoox"/>
</dbReference>
<proteinExistence type="predicted"/>
<keyword evidence="8" id="KW-0175">Coiled coil</keyword>
<dbReference type="FunFam" id="1.10.630.10:FF:000023">
    <property type="entry name" value="Cytochrome P450 family protein"/>
    <property type="match status" value="3"/>
</dbReference>
<dbReference type="Proteomes" id="UP000092600">
    <property type="component" value="Unassembled WGS sequence"/>
</dbReference>
<feature type="binding site" description="axial binding residue" evidence="7">
    <location>
        <position position="1034"/>
    </location>
    <ligand>
        <name>heme</name>
        <dbReference type="ChEBI" id="CHEBI:30413"/>
    </ligand>
    <ligandPart>
        <name>Fe</name>
        <dbReference type="ChEBI" id="CHEBI:18248"/>
    </ligandPart>
</feature>
<name>A0A199W4B6_ANACO</name>
<dbReference type="GO" id="GO:0016705">
    <property type="term" value="F:oxidoreductase activity, acting on paired donors, with incorporation or reduction of molecular oxygen"/>
    <property type="evidence" value="ECO:0007669"/>
    <property type="project" value="InterPro"/>
</dbReference>
<keyword evidence="3 7" id="KW-0479">Metal-binding</keyword>
<gene>
    <name evidence="10" type="ORF">ACMD2_04632</name>
</gene>
<keyword evidence="9" id="KW-0732">Signal</keyword>
<dbReference type="SUPFAM" id="SSF48264">
    <property type="entry name" value="Cytochrome P450"/>
    <property type="match status" value="3"/>
</dbReference>
<comment type="caution">
    <text evidence="10">The sequence shown here is derived from an EMBL/GenBank/DDBJ whole genome shotgun (WGS) entry which is preliminary data.</text>
</comment>
<dbReference type="InterPro" id="IPR036396">
    <property type="entry name" value="Cyt_P450_sf"/>
</dbReference>
<feature type="coiled-coil region" evidence="8">
    <location>
        <begin position="830"/>
        <end position="864"/>
    </location>
</feature>
<protein>
    <submittedName>
        <fullName evidence="10">Isoflavone 2'-hydroxylase</fullName>
    </submittedName>
</protein>
<dbReference type="InterPro" id="IPR017972">
    <property type="entry name" value="Cyt_P450_CS"/>
</dbReference>
<dbReference type="Gene3D" id="1.10.630.10">
    <property type="entry name" value="Cytochrome P450"/>
    <property type="match status" value="3"/>
</dbReference>
<comment type="cofactor">
    <cofactor evidence="7">
        <name>heme</name>
        <dbReference type="ChEBI" id="CHEBI:30413"/>
    </cofactor>
</comment>
<dbReference type="PROSITE" id="PS00086">
    <property type="entry name" value="CYTOCHROME_P450"/>
    <property type="match status" value="3"/>
</dbReference>
<feature type="signal peptide" evidence="9">
    <location>
        <begin position="1"/>
        <end position="25"/>
    </location>
</feature>